<dbReference type="Proteomes" id="UP001143480">
    <property type="component" value="Unassembled WGS sequence"/>
</dbReference>
<dbReference type="InterPro" id="IPR003593">
    <property type="entry name" value="AAA+_ATPase"/>
</dbReference>
<dbReference type="SMART" id="SM00382">
    <property type="entry name" value="AAA"/>
    <property type="match status" value="1"/>
</dbReference>
<dbReference type="SUPFAM" id="SSF90123">
    <property type="entry name" value="ABC transporter transmembrane region"/>
    <property type="match status" value="1"/>
</dbReference>
<dbReference type="EMBL" id="BSFP01000049">
    <property type="protein sequence ID" value="GLL04731.1"/>
    <property type="molecule type" value="Genomic_DNA"/>
</dbReference>
<keyword evidence="3" id="KW-1003">Cell membrane</keyword>
<feature type="transmembrane region" description="Helical" evidence="10">
    <location>
        <begin position="641"/>
        <end position="667"/>
    </location>
</feature>
<evidence type="ECO:0000256" key="4">
    <source>
        <dbReference type="ARBA" id="ARBA00022692"/>
    </source>
</evidence>
<feature type="transmembrane region" description="Helical" evidence="10">
    <location>
        <begin position="560"/>
        <end position="581"/>
    </location>
</feature>
<accession>A0A9W6KQQ8</accession>
<keyword evidence="4 10" id="KW-0812">Transmembrane</keyword>
<evidence type="ECO:0000256" key="3">
    <source>
        <dbReference type="ARBA" id="ARBA00022475"/>
    </source>
</evidence>
<gene>
    <name evidence="13" type="ORF">GCM10017581_064780</name>
</gene>
<dbReference type="SUPFAM" id="SSF52540">
    <property type="entry name" value="P-loop containing nucleoside triphosphate hydrolases"/>
    <property type="match status" value="1"/>
</dbReference>
<keyword evidence="14" id="KW-1185">Reference proteome</keyword>
<dbReference type="InterPro" id="IPR036640">
    <property type="entry name" value="ABC1_TM_sf"/>
</dbReference>
<keyword evidence="6" id="KW-0067">ATP-binding</keyword>
<feature type="transmembrane region" description="Helical" evidence="10">
    <location>
        <begin position="456"/>
        <end position="475"/>
    </location>
</feature>
<protein>
    <submittedName>
        <fullName evidence="13">NHLP family bacteriocin export ABC transporter permease/ATPase subunit</fullName>
    </submittedName>
</protein>
<evidence type="ECO:0000256" key="6">
    <source>
        <dbReference type="ARBA" id="ARBA00022840"/>
    </source>
</evidence>
<dbReference type="AlphaFoldDB" id="A0A9W6KQQ8"/>
<dbReference type="Gene3D" id="1.20.1560.10">
    <property type="entry name" value="ABC transporter type 1, transmembrane domain"/>
    <property type="match status" value="1"/>
</dbReference>
<feature type="transmembrane region" description="Helical" evidence="10">
    <location>
        <begin position="422"/>
        <end position="444"/>
    </location>
</feature>
<comment type="subcellular location">
    <subcellularLocation>
        <location evidence="1">Cell membrane</location>
        <topology evidence="1">Multi-pass membrane protein</topology>
    </subcellularLocation>
</comment>
<dbReference type="PROSITE" id="PS50929">
    <property type="entry name" value="ABC_TM1F"/>
    <property type="match status" value="1"/>
</dbReference>
<evidence type="ECO:0000256" key="7">
    <source>
        <dbReference type="ARBA" id="ARBA00022989"/>
    </source>
</evidence>
<evidence type="ECO:0000313" key="13">
    <source>
        <dbReference type="EMBL" id="GLL04731.1"/>
    </source>
</evidence>
<dbReference type="GO" id="GO:0034040">
    <property type="term" value="F:ATPase-coupled lipid transmembrane transporter activity"/>
    <property type="evidence" value="ECO:0007669"/>
    <property type="project" value="TreeGrafter"/>
</dbReference>
<feature type="domain" description="ABC transmembrane type-1" evidence="12">
    <location>
        <begin position="421"/>
        <end position="700"/>
    </location>
</feature>
<feature type="transmembrane region" description="Helical" evidence="10">
    <location>
        <begin position="533"/>
        <end position="554"/>
    </location>
</feature>
<evidence type="ECO:0000256" key="1">
    <source>
        <dbReference type="ARBA" id="ARBA00004651"/>
    </source>
</evidence>
<dbReference type="InterPro" id="IPR027417">
    <property type="entry name" value="P-loop_NTPase"/>
</dbReference>
<dbReference type="InterPro" id="IPR017871">
    <property type="entry name" value="ABC_transporter-like_CS"/>
</dbReference>
<keyword evidence="2" id="KW-0813">Transport</keyword>
<evidence type="ECO:0000256" key="9">
    <source>
        <dbReference type="ARBA" id="ARBA00061644"/>
    </source>
</evidence>
<dbReference type="PROSITE" id="PS00211">
    <property type="entry name" value="ABC_TRANSPORTER_1"/>
    <property type="match status" value="1"/>
</dbReference>
<evidence type="ECO:0000256" key="2">
    <source>
        <dbReference type="ARBA" id="ARBA00022448"/>
    </source>
</evidence>
<dbReference type="RefSeq" id="WP_261960349.1">
    <property type="nucleotide sequence ID" value="NZ_BAAAXA010000001.1"/>
</dbReference>
<proteinExistence type="inferred from homology"/>
<dbReference type="PANTHER" id="PTHR24221">
    <property type="entry name" value="ATP-BINDING CASSETTE SUB-FAMILY B"/>
    <property type="match status" value="1"/>
</dbReference>
<dbReference type="PANTHER" id="PTHR24221:SF654">
    <property type="entry name" value="ATP-BINDING CASSETTE SUB-FAMILY B MEMBER 6"/>
    <property type="match status" value="1"/>
</dbReference>
<dbReference type="GO" id="GO:0140359">
    <property type="term" value="F:ABC-type transporter activity"/>
    <property type="evidence" value="ECO:0007669"/>
    <property type="project" value="InterPro"/>
</dbReference>
<keyword evidence="5" id="KW-0547">Nucleotide-binding</keyword>
<feature type="domain" description="ABC transporter" evidence="11">
    <location>
        <begin position="732"/>
        <end position="964"/>
    </location>
</feature>
<dbReference type="FunFam" id="3.40.50.300:FF:000299">
    <property type="entry name" value="ABC transporter ATP-binding protein/permease"/>
    <property type="match status" value="1"/>
</dbReference>
<dbReference type="InterPro" id="IPR003439">
    <property type="entry name" value="ABC_transporter-like_ATP-bd"/>
</dbReference>
<evidence type="ECO:0000256" key="8">
    <source>
        <dbReference type="ARBA" id="ARBA00023136"/>
    </source>
</evidence>
<comment type="similarity">
    <text evidence="9">Belongs to the ABC transporter superfamily. Lipid exporter (TC 3.A.1.106) family.</text>
</comment>
<dbReference type="InterPro" id="IPR011527">
    <property type="entry name" value="ABC1_TM_dom"/>
</dbReference>
<dbReference type="GO" id="GO:0005524">
    <property type="term" value="F:ATP binding"/>
    <property type="evidence" value="ECO:0007669"/>
    <property type="project" value="UniProtKB-KW"/>
</dbReference>
<dbReference type="Pfam" id="PF00664">
    <property type="entry name" value="ABC_membrane"/>
    <property type="match status" value="1"/>
</dbReference>
<evidence type="ECO:0000313" key="14">
    <source>
        <dbReference type="Proteomes" id="UP001143480"/>
    </source>
</evidence>
<reference evidence="13" key="2">
    <citation type="submission" date="2023-01" db="EMBL/GenBank/DDBJ databases">
        <authorList>
            <person name="Sun Q."/>
            <person name="Evtushenko L."/>
        </authorList>
    </citation>
    <scope>NUCLEOTIDE SEQUENCE</scope>
    <source>
        <strain evidence="13">VKM Ac-1321</strain>
    </source>
</reference>
<dbReference type="GO" id="GO:0016887">
    <property type="term" value="F:ATP hydrolysis activity"/>
    <property type="evidence" value="ECO:0007669"/>
    <property type="project" value="InterPro"/>
</dbReference>
<keyword evidence="7 10" id="KW-1133">Transmembrane helix</keyword>
<dbReference type="Pfam" id="PF00005">
    <property type="entry name" value="ABC_tran"/>
    <property type="match status" value="1"/>
</dbReference>
<dbReference type="PROSITE" id="PS50893">
    <property type="entry name" value="ABC_TRANSPORTER_2"/>
    <property type="match status" value="1"/>
</dbReference>
<comment type="caution">
    <text evidence="13">The sequence shown here is derived from an EMBL/GenBank/DDBJ whole genome shotgun (WGS) entry which is preliminary data.</text>
</comment>
<evidence type="ECO:0000256" key="5">
    <source>
        <dbReference type="ARBA" id="ARBA00022741"/>
    </source>
</evidence>
<sequence length="991" mass="105021">MMDGDWERLFGFGEPAPERVVTLGGSHPAFLLDGPADLFAVRARPDGAPSRRHFVARLPRHSLAPGTGLPGQWRLMLVPLPGTEVRHLTAERLGLAERSAADPATAPAARALAACVEVTLLALADAVREGRTPRAALTVQPGREKALAEGDALTSNTDVLWVRPTGAALSHNGGTAGTIGDGELAPLAGRDWVVAAGACTVTTETTWQLLAAGALRPALDAHVRRLLGVIEDRIERLAVRFVGGIGERKRVNAAALRGAARTALRIVGGGAKVADDEAEYHFARYRRAAETLEAVVPGEHVAVVEPADRRHPPADDREAVQAVARSSALHLRPVKLPRDWWRHDLGPLVAWRGDTAVPMRFIAGRYHEVEPQTRTTTALTAATAAPYDPTATQVQAPLPRRATMRDALRLGLGGGGRDLRGLLVVGLVVAGLGLVTPLVVGRVLASVSDTGGTGGILALAALLVCSAIVAGLVGVSQGLRMLRLEGRAEIGTQLVLWDRLMRLPVRFFRATSSGELANAVLGISFVRQALSGLLAQAVTAVLTVTAELVFIFVLSVPLGLAVIAVIAVAGVMVWVFGGLVVRRQRRALPAEHRAAALTNQLLGGITKIKLARAEDRAFSRWAETNAGARAELNRVRDVQSVLVAVATAVPIAGQLVLFAMLAGPLAGRITPERFYTVNVAYTLLLGAVLVVVGGSVELLAALPRLEVLAPVLQADPERLPDRVDPGDLRGEIHINDVTFAYSPDEPPVLSGVSLLVRPGEFVAIVGPSGCGKSTLLRLLLGFERPSSGAVLYDGQDLAELDVQAVRRQCGVVLQDGMLFAGSLRENIAGAGTYPLERLWEAARMAGLDGDIAGFPMGMGTNVPFGGGTLSVGQRQRVLIARALVHRPRMLFFDEATSALDNRTQEIVTQSTRALAASRVIIAHRLSTVLNADRIVVMDKGTVAQQGTYSELMADRDGLFHRLARRQLLVAPEHTPDGGELRAASTSDAHHA</sequence>
<organism evidence="13 14">
    <name type="scientific">Dactylosporangium matsuzakiense</name>
    <dbReference type="NCBI Taxonomy" id="53360"/>
    <lineage>
        <taxon>Bacteria</taxon>
        <taxon>Bacillati</taxon>
        <taxon>Actinomycetota</taxon>
        <taxon>Actinomycetes</taxon>
        <taxon>Micromonosporales</taxon>
        <taxon>Micromonosporaceae</taxon>
        <taxon>Dactylosporangium</taxon>
    </lineage>
</organism>
<keyword evidence="8 10" id="KW-0472">Membrane</keyword>
<dbReference type="Gene3D" id="3.40.50.300">
    <property type="entry name" value="P-loop containing nucleotide triphosphate hydrolases"/>
    <property type="match status" value="1"/>
</dbReference>
<reference evidence="13" key="1">
    <citation type="journal article" date="2014" name="Int. J. Syst. Evol. Microbiol.">
        <title>Complete genome sequence of Corynebacterium casei LMG S-19264T (=DSM 44701T), isolated from a smear-ripened cheese.</title>
        <authorList>
            <consortium name="US DOE Joint Genome Institute (JGI-PGF)"/>
            <person name="Walter F."/>
            <person name="Albersmeier A."/>
            <person name="Kalinowski J."/>
            <person name="Ruckert C."/>
        </authorList>
    </citation>
    <scope>NUCLEOTIDE SEQUENCE</scope>
    <source>
        <strain evidence="13">VKM Ac-1321</strain>
    </source>
</reference>
<dbReference type="GO" id="GO:0005886">
    <property type="term" value="C:plasma membrane"/>
    <property type="evidence" value="ECO:0007669"/>
    <property type="project" value="UniProtKB-SubCell"/>
</dbReference>
<feature type="transmembrane region" description="Helical" evidence="10">
    <location>
        <begin position="679"/>
        <end position="702"/>
    </location>
</feature>
<evidence type="ECO:0000259" key="12">
    <source>
        <dbReference type="PROSITE" id="PS50929"/>
    </source>
</evidence>
<evidence type="ECO:0000256" key="10">
    <source>
        <dbReference type="SAM" id="Phobius"/>
    </source>
</evidence>
<name>A0A9W6KQQ8_9ACTN</name>
<dbReference type="InterPro" id="IPR039421">
    <property type="entry name" value="Type_1_exporter"/>
</dbReference>
<evidence type="ECO:0000259" key="11">
    <source>
        <dbReference type="PROSITE" id="PS50893"/>
    </source>
</evidence>